<comment type="caution">
    <text evidence="1">The sequence shown here is derived from an EMBL/GenBank/DDBJ whole genome shotgun (WGS) entry which is preliminary data.</text>
</comment>
<accession>X0T1D5</accession>
<organism evidence="1">
    <name type="scientific">marine sediment metagenome</name>
    <dbReference type="NCBI Taxonomy" id="412755"/>
    <lineage>
        <taxon>unclassified sequences</taxon>
        <taxon>metagenomes</taxon>
        <taxon>ecological metagenomes</taxon>
    </lineage>
</organism>
<sequence>MGFREKFSEKVHPTIIDSFTKILADEAIIEKQSCPNWRCRGNVDYHCVYHKEQYDICGDKDAVNDDFFKYD</sequence>
<protein>
    <submittedName>
        <fullName evidence="1">Uncharacterized protein</fullName>
    </submittedName>
</protein>
<evidence type="ECO:0000313" key="1">
    <source>
        <dbReference type="EMBL" id="GAF81957.1"/>
    </source>
</evidence>
<gene>
    <name evidence="1" type="ORF">S01H1_14168</name>
</gene>
<proteinExistence type="predicted"/>
<name>X0T1D5_9ZZZZ</name>
<dbReference type="EMBL" id="BARS01007352">
    <property type="protein sequence ID" value="GAF81957.1"/>
    <property type="molecule type" value="Genomic_DNA"/>
</dbReference>
<reference evidence="1" key="1">
    <citation type="journal article" date="2014" name="Front. Microbiol.">
        <title>High frequency of phylogenetically diverse reductive dehalogenase-homologous genes in deep subseafloor sedimentary metagenomes.</title>
        <authorList>
            <person name="Kawai M."/>
            <person name="Futagami T."/>
            <person name="Toyoda A."/>
            <person name="Takaki Y."/>
            <person name="Nishi S."/>
            <person name="Hori S."/>
            <person name="Arai W."/>
            <person name="Tsubouchi T."/>
            <person name="Morono Y."/>
            <person name="Uchiyama I."/>
            <person name="Ito T."/>
            <person name="Fujiyama A."/>
            <person name="Inagaki F."/>
            <person name="Takami H."/>
        </authorList>
    </citation>
    <scope>NUCLEOTIDE SEQUENCE</scope>
    <source>
        <strain evidence="1">Expedition CK06-06</strain>
    </source>
</reference>
<dbReference type="AlphaFoldDB" id="X0T1D5"/>